<reference evidence="1" key="1">
    <citation type="journal article" date="2021" name="PeerJ">
        <title>Extensive microbial diversity within the chicken gut microbiome revealed by metagenomics and culture.</title>
        <authorList>
            <person name="Gilroy R."/>
            <person name="Ravi A."/>
            <person name="Getino M."/>
            <person name="Pursley I."/>
            <person name="Horton D.L."/>
            <person name="Alikhan N.F."/>
            <person name="Baker D."/>
            <person name="Gharbi K."/>
            <person name="Hall N."/>
            <person name="Watson M."/>
            <person name="Adriaenssens E.M."/>
            <person name="Foster-Nyarko E."/>
            <person name="Jarju S."/>
            <person name="Secka A."/>
            <person name="Antonio M."/>
            <person name="Oren A."/>
            <person name="Chaudhuri R.R."/>
            <person name="La Ragione R."/>
            <person name="Hildebrand F."/>
            <person name="Pallen M.J."/>
        </authorList>
    </citation>
    <scope>NUCLEOTIDE SEQUENCE</scope>
    <source>
        <strain evidence="1">CHK33-7979</strain>
    </source>
</reference>
<dbReference type="AlphaFoldDB" id="A0A9D1Z6V3"/>
<dbReference type="Proteomes" id="UP000886824">
    <property type="component" value="Unassembled WGS sequence"/>
</dbReference>
<name>A0A9D1Z6V3_9FIRM</name>
<accession>A0A9D1Z6V3</accession>
<comment type="caution">
    <text evidence="1">The sequence shown here is derived from an EMBL/GenBank/DDBJ whole genome shotgun (WGS) entry which is preliminary data.</text>
</comment>
<dbReference type="EMBL" id="DXCX01000123">
    <property type="protein sequence ID" value="HIY74536.1"/>
    <property type="molecule type" value="Genomic_DNA"/>
</dbReference>
<evidence type="ECO:0000313" key="2">
    <source>
        <dbReference type="Proteomes" id="UP000886824"/>
    </source>
</evidence>
<evidence type="ECO:0000313" key="1">
    <source>
        <dbReference type="EMBL" id="HIY74536.1"/>
    </source>
</evidence>
<sequence>MVEPKLPGAVERYVNLGECYDHAGLKEIRGKLEAAMKGYKGCYARAYRCLRAAAELTADRVALLQTPELEAKMARRAKGILSRECRKGPGGVGKVRQRFLSAVTHRGVLVEFGTVEAQCSRVYELSDTYGLGHLLLTHLLSGAVAAGWDVTACPSPMAPDRLEHLILPQLSLAFITTGPGMPWPGRPYRRLRLDAMADRELLRRSKGRLSFSRKVSAALMDEAVSSLAQAKAMHDDLEALYNPYVDFGRVHATAEWAAGALLGTTEQGGTGESTWG</sequence>
<gene>
    <name evidence="1" type="ORF">H9826_11315</name>
</gene>
<protein>
    <submittedName>
        <fullName evidence="1">Uncharacterized protein</fullName>
    </submittedName>
</protein>
<reference evidence="1" key="2">
    <citation type="submission" date="2021-04" db="EMBL/GenBank/DDBJ databases">
        <authorList>
            <person name="Gilroy R."/>
        </authorList>
    </citation>
    <scope>NUCLEOTIDE SEQUENCE</scope>
    <source>
        <strain evidence="1">CHK33-7979</strain>
    </source>
</reference>
<organism evidence="1 2">
    <name type="scientific">Candidatus Intestinimonas merdavium</name>
    <dbReference type="NCBI Taxonomy" id="2838622"/>
    <lineage>
        <taxon>Bacteria</taxon>
        <taxon>Bacillati</taxon>
        <taxon>Bacillota</taxon>
        <taxon>Clostridia</taxon>
        <taxon>Eubacteriales</taxon>
        <taxon>Intestinimonas</taxon>
    </lineage>
</organism>
<proteinExistence type="predicted"/>